<dbReference type="InterPro" id="IPR035904">
    <property type="entry name" value="Chorismate_synth_AroC_sf"/>
</dbReference>
<dbReference type="OrthoDB" id="4137634at2759"/>
<dbReference type="Gene3D" id="3.60.150.10">
    <property type="entry name" value="Chorismate synthase AroC"/>
    <property type="match status" value="1"/>
</dbReference>
<protein>
    <submittedName>
        <fullName evidence="1">Uncharacterized protein</fullName>
    </submittedName>
</protein>
<dbReference type="EMBL" id="CABFOC020000051">
    <property type="protein sequence ID" value="CAH0054715.1"/>
    <property type="molecule type" value="Genomic_DNA"/>
</dbReference>
<accession>A0A9P0EP77</accession>
<keyword evidence="2" id="KW-1185">Reference proteome</keyword>
<evidence type="ECO:0000313" key="2">
    <source>
        <dbReference type="Proteomes" id="UP000775872"/>
    </source>
</evidence>
<dbReference type="AlphaFoldDB" id="A0A9P0EP77"/>
<dbReference type="SUPFAM" id="SSF103263">
    <property type="entry name" value="Chorismate synthase, AroC"/>
    <property type="match status" value="1"/>
</dbReference>
<evidence type="ECO:0000313" key="1">
    <source>
        <dbReference type="EMBL" id="CAH0054715.1"/>
    </source>
</evidence>
<reference evidence="2" key="1">
    <citation type="submission" date="2019-06" db="EMBL/GenBank/DDBJ databases">
        <authorList>
            <person name="Broberg M."/>
        </authorList>
    </citation>
    <scope>NUCLEOTIDE SEQUENCE [LARGE SCALE GENOMIC DNA]</scope>
</reference>
<sequence length="139" mass="15687">MTIDDHSRPSPCESIARVAASAIAEKWLAETYGIEIVAFAISVGNSKLFESIGCLSLRFRPPPSLRVSLPRPRQRFPHRPIFISRRRCRRPARTAELRDAYDSIGRAVTYISVMPASVWVRLPLPTPYCPSPLRVSRLD</sequence>
<dbReference type="Proteomes" id="UP000775872">
    <property type="component" value="Unassembled WGS sequence"/>
</dbReference>
<feature type="non-terminal residue" evidence="1">
    <location>
        <position position="1"/>
    </location>
</feature>
<reference evidence="1 2" key="2">
    <citation type="submission" date="2021-10" db="EMBL/GenBank/DDBJ databases">
        <authorList>
            <person name="Piombo E."/>
        </authorList>
    </citation>
    <scope>NUCLEOTIDE SEQUENCE [LARGE SCALE GENOMIC DNA]</scope>
</reference>
<gene>
    <name evidence="1" type="ORF">CSOL1703_00016788</name>
</gene>
<organism evidence="1 2">
    <name type="scientific">Clonostachys solani</name>
    <dbReference type="NCBI Taxonomy" id="160281"/>
    <lineage>
        <taxon>Eukaryota</taxon>
        <taxon>Fungi</taxon>
        <taxon>Dikarya</taxon>
        <taxon>Ascomycota</taxon>
        <taxon>Pezizomycotina</taxon>
        <taxon>Sordariomycetes</taxon>
        <taxon>Hypocreomycetidae</taxon>
        <taxon>Hypocreales</taxon>
        <taxon>Bionectriaceae</taxon>
        <taxon>Clonostachys</taxon>
    </lineage>
</organism>
<name>A0A9P0EP77_9HYPO</name>
<comment type="caution">
    <text evidence="1">The sequence shown here is derived from an EMBL/GenBank/DDBJ whole genome shotgun (WGS) entry which is preliminary data.</text>
</comment>
<proteinExistence type="predicted"/>